<dbReference type="Gramene" id="AET1Gv20300300.12">
    <property type="protein sequence ID" value="AET1Gv20300300.12"/>
    <property type="gene ID" value="AET1Gv20300300"/>
</dbReference>
<organism evidence="1 2">
    <name type="scientific">Aegilops tauschii subsp. strangulata</name>
    <name type="common">Goatgrass</name>
    <dbReference type="NCBI Taxonomy" id="200361"/>
    <lineage>
        <taxon>Eukaryota</taxon>
        <taxon>Viridiplantae</taxon>
        <taxon>Streptophyta</taxon>
        <taxon>Embryophyta</taxon>
        <taxon>Tracheophyta</taxon>
        <taxon>Spermatophyta</taxon>
        <taxon>Magnoliopsida</taxon>
        <taxon>Liliopsida</taxon>
        <taxon>Poales</taxon>
        <taxon>Poaceae</taxon>
        <taxon>BOP clade</taxon>
        <taxon>Pooideae</taxon>
        <taxon>Triticodae</taxon>
        <taxon>Triticeae</taxon>
        <taxon>Triticinae</taxon>
        <taxon>Aegilops</taxon>
    </lineage>
</organism>
<dbReference type="AlphaFoldDB" id="A0A452Y5F7"/>
<dbReference type="EnsemblPlants" id="AET1Gv20300300.12">
    <property type="protein sequence ID" value="AET1Gv20300300.12"/>
    <property type="gene ID" value="AET1Gv20300300"/>
</dbReference>
<evidence type="ECO:0000313" key="2">
    <source>
        <dbReference type="Proteomes" id="UP000015105"/>
    </source>
</evidence>
<evidence type="ECO:0000313" key="1">
    <source>
        <dbReference type="EnsemblPlants" id="AET1Gv20300300.12"/>
    </source>
</evidence>
<reference evidence="1" key="3">
    <citation type="journal article" date="2017" name="Nature">
        <title>Genome sequence of the progenitor of the wheat D genome Aegilops tauschii.</title>
        <authorList>
            <person name="Luo M.C."/>
            <person name="Gu Y.Q."/>
            <person name="Puiu D."/>
            <person name="Wang H."/>
            <person name="Twardziok S.O."/>
            <person name="Deal K.R."/>
            <person name="Huo N."/>
            <person name="Zhu T."/>
            <person name="Wang L."/>
            <person name="Wang Y."/>
            <person name="McGuire P.E."/>
            <person name="Liu S."/>
            <person name="Long H."/>
            <person name="Ramasamy R.K."/>
            <person name="Rodriguez J.C."/>
            <person name="Van S.L."/>
            <person name="Yuan L."/>
            <person name="Wang Z."/>
            <person name="Xia Z."/>
            <person name="Xiao L."/>
            <person name="Anderson O.D."/>
            <person name="Ouyang S."/>
            <person name="Liang Y."/>
            <person name="Zimin A.V."/>
            <person name="Pertea G."/>
            <person name="Qi P."/>
            <person name="Bennetzen J.L."/>
            <person name="Dai X."/>
            <person name="Dawson M.W."/>
            <person name="Muller H.G."/>
            <person name="Kugler K."/>
            <person name="Rivarola-Duarte L."/>
            <person name="Spannagl M."/>
            <person name="Mayer K.F.X."/>
            <person name="Lu F.H."/>
            <person name="Bevan M.W."/>
            <person name="Leroy P."/>
            <person name="Li P."/>
            <person name="You F.M."/>
            <person name="Sun Q."/>
            <person name="Liu Z."/>
            <person name="Lyons E."/>
            <person name="Wicker T."/>
            <person name="Salzberg S.L."/>
            <person name="Devos K.M."/>
            <person name="Dvorak J."/>
        </authorList>
    </citation>
    <scope>NUCLEOTIDE SEQUENCE [LARGE SCALE GENOMIC DNA]</scope>
    <source>
        <strain evidence="1">cv. AL8/78</strain>
    </source>
</reference>
<reference evidence="2" key="1">
    <citation type="journal article" date="2014" name="Science">
        <title>Ancient hybridizations among the ancestral genomes of bread wheat.</title>
        <authorList>
            <consortium name="International Wheat Genome Sequencing Consortium,"/>
            <person name="Marcussen T."/>
            <person name="Sandve S.R."/>
            <person name="Heier L."/>
            <person name="Spannagl M."/>
            <person name="Pfeifer M."/>
            <person name="Jakobsen K.S."/>
            <person name="Wulff B.B."/>
            <person name="Steuernagel B."/>
            <person name="Mayer K.F."/>
            <person name="Olsen O.A."/>
        </authorList>
    </citation>
    <scope>NUCLEOTIDE SEQUENCE [LARGE SCALE GENOMIC DNA]</scope>
    <source>
        <strain evidence="2">cv. AL8/78</strain>
    </source>
</reference>
<name>A0A452Y5F7_AEGTS</name>
<reference evidence="1" key="4">
    <citation type="submission" date="2019-03" db="UniProtKB">
        <authorList>
            <consortium name="EnsemblPlants"/>
        </authorList>
    </citation>
    <scope>IDENTIFICATION</scope>
</reference>
<reference evidence="1" key="5">
    <citation type="journal article" date="2021" name="G3 (Bethesda)">
        <title>Aegilops tauschii genome assembly Aet v5.0 features greater sequence contiguity and improved annotation.</title>
        <authorList>
            <person name="Wang L."/>
            <person name="Zhu T."/>
            <person name="Rodriguez J.C."/>
            <person name="Deal K.R."/>
            <person name="Dubcovsky J."/>
            <person name="McGuire P.E."/>
            <person name="Lux T."/>
            <person name="Spannagl M."/>
            <person name="Mayer K.F.X."/>
            <person name="Baldrich P."/>
            <person name="Meyers B.C."/>
            <person name="Huo N."/>
            <person name="Gu Y.Q."/>
            <person name="Zhou H."/>
            <person name="Devos K.M."/>
            <person name="Bennetzen J.L."/>
            <person name="Unver T."/>
            <person name="Budak H."/>
            <person name="Gulick P.J."/>
            <person name="Galiba G."/>
            <person name="Kalapos B."/>
            <person name="Nelson D.R."/>
            <person name="Li P."/>
            <person name="You F.M."/>
            <person name="Luo M.C."/>
            <person name="Dvorak J."/>
        </authorList>
    </citation>
    <scope>NUCLEOTIDE SEQUENCE [LARGE SCALE GENOMIC DNA]</scope>
    <source>
        <strain evidence="1">cv. AL8/78</strain>
    </source>
</reference>
<accession>A0A452Y5F7</accession>
<keyword evidence="2" id="KW-1185">Reference proteome</keyword>
<sequence>MLLCCSSTEAPKSCSACSDGCDRCDDNYLPSEDQFQRHLLDCKPTGWMPEN</sequence>
<proteinExistence type="predicted"/>
<protein>
    <submittedName>
        <fullName evidence="1">Uncharacterized protein</fullName>
    </submittedName>
</protein>
<dbReference type="Proteomes" id="UP000015105">
    <property type="component" value="Chromosome 1D"/>
</dbReference>
<reference evidence="2" key="2">
    <citation type="journal article" date="2017" name="Nat. Plants">
        <title>The Aegilops tauschii genome reveals multiple impacts of transposons.</title>
        <authorList>
            <person name="Zhao G."/>
            <person name="Zou C."/>
            <person name="Li K."/>
            <person name="Wang K."/>
            <person name="Li T."/>
            <person name="Gao L."/>
            <person name="Zhang X."/>
            <person name="Wang H."/>
            <person name="Yang Z."/>
            <person name="Liu X."/>
            <person name="Jiang W."/>
            <person name="Mao L."/>
            <person name="Kong X."/>
            <person name="Jiao Y."/>
            <person name="Jia J."/>
        </authorList>
    </citation>
    <scope>NUCLEOTIDE SEQUENCE [LARGE SCALE GENOMIC DNA]</scope>
    <source>
        <strain evidence="2">cv. AL8/78</strain>
    </source>
</reference>